<dbReference type="SUPFAM" id="SSF48008">
    <property type="entry name" value="GntR ligand-binding domain-like"/>
    <property type="match status" value="1"/>
</dbReference>
<sequence length="220" mass="25654">MKKVGKFVSYTDQVYREIKGAIISQDIQPKETIQERSIAEQLGVSRTPVREALKKLEYEGWLETIPWKGVVVKDVEMQDMVEVFQCRLANEGFVVRLVAPIITNDQIEDLMAIQTKMNEIKFDSPQEFIHEDRHFHMYLAQLTNNRRLIQFLDHLSDQMIRLGIKVISDRSRIHETLAEHQAIIDALRERSSEKAYTAVETHMNRTEERLLSMIKEGGDK</sequence>
<evidence type="ECO:0000256" key="3">
    <source>
        <dbReference type="ARBA" id="ARBA00023163"/>
    </source>
</evidence>
<dbReference type="RefSeq" id="WP_093073029.1">
    <property type="nucleotide sequence ID" value="NZ_FOGV01000013.1"/>
</dbReference>
<dbReference type="Gene3D" id="1.10.10.10">
    <property type="entry name" value="Winged helix-like DNA-binding domain superfamily/Winged helix DNA-binding domain"/>
    <property type="match status" value="1"/>
</dbReference>
<dbReference type="EMBL" id="FOGV01000013">
    <property type="protein sequence ID" value="SES06622.1"/>
    <property type="molecule type" value="Genomic_DNA"/>
</dbReference>
<dbReference type="STRING" id="1464123.SAMN05444126_11372"/>
<dbReference type="Pfam" id="PF07729">
    <property type="entry name" value="FCD"/>
    <property type="match status" value="1"/>
</dbReference>
<dbReference type="GO" id="GO:0003700">
    <property type="term" value="F:DNA-binding transcription factor activity"/>
    <property type="evidence" value="ECO:0007669"/>
    <property type="project" value="InterPro"/>
</dbReference>
<evidence type="ECO:0000259" key="4">
    <source>
        <dbReference type="PROSITE" id="PS50949"/>
    </source>
</evidence>
<dbReference type="SMART" id="SM00895">
    <property type="entry name" value="FCD"/>
    <property type="match status" value="1"/>
</dbReference>
<keyword evidence="6" id="KW-1185">Reference proteome</keyword>
<dbReference type="InterPro" id="IPR008920">
    <property type="entry name" value="TF_FadR/GntR_C"/>
</dbReference>
<evidence type="ECO:0000313" key="6">
    <source>
        <dbReference type="Proteomes" id="UP000199318"/>
    </source>
</evidence>
<dbReference type="PANTHER" id="PTHR43537">
    <property type="entry name" value="TRANSCRIPTIONAL REGULATOR, GNTR FAMILY"/>
    <property type="match status" value="1"/>
</dbReference>
<dbReference type="SMART" id="SM00345">
    <property type="entry name" value="HTH_GNTR"/>
    <property type="match status" value="1"/>
</dbReference>
<reference evidence="6" key="1">
    <citation type="submission" date="2016-10" db="EMBL/GenBank/DDBJ databases">
        <authorList>
            <person name="de Groot N.N."/>
        </authorList>
    </citation>
    <scope>NUCLEOTIDE SEQUENCE [LARGE SCALE GENOMIC DNA]</scope>
    <source>
        <strain evidence="6">10nlg</strain>
    </source>
</reference>
<feature type="domain" description="HTH gntR-type" evidence="4">
    <location>
        <begin position="8"/>
        <end position="75"/>
    </location>
</feature>
<dbReference type="SUPFAM" id="SSF46785">
    <property type="entry name" value="Winged helix' DNA-binding domain"/>
    <property type="match status" value="1"/>
</dbReference>
<dbReference type="Pfam" id="PF00392">
    <property type="entry name" value="GntR"/>
    <property type="match status" value="1"/>
</dbReference>
<comment type="caution">
    <text evidence="5">The sequence shown here is derived from an EMBL/GenBank/DDBJ whole genome shotgun (WGS) entry which is preliminary data.</text>
</comment>
<name>A0A1H9UBA5_9BACI</name>
<keyword evidence="3" id="KW-0804">Transcription</keyword>
<dbReference type="CDD" id="cd07377">
    <property type="entry name" value="WHTH_GntR"/>
    <property type="match status" value="1"/>
</dbReference>
<organism evidence="5 6">
    <name type="scientific">Salisediminibacterium halotolerans</name>
    <dbReference type="NCBI Taxonomy" id="517425"/>
    <lineage>
        <taxon>Bacteria</taxon>
        <taxon>Bacillati</taxon>
        <taxon>Bacillota</taxon>
        <taxon>Bacilli</taxon>
        <taxon>Bacillales</taxon>
        <taxon>Bacillaceae</taxon>
        <taxon>Salisediminibacterium</taxon>
    </lineage>
</organism>
<protein>
    <submittedName>
        <fullName evidence="5">DNA-binding transcriptional regulator, GntR family</fullName>
    </submittedName>
</protein>
<dbReference type="InterPro" id="IPR036390">
    <property type="entry name" value="WH_DNA-bd_sf"/>
</dbReference>
<accession>A0A1H9UBA5</accession>
<dbReference type="Gene3D" id="1.20.120.530">
    <property type="entry name" value="GntR ligand-binding domain-like"/>
    <property type="match status" value="1"/>
</dbReference>
<dbReference type="PROSITE" id="PS50949">
    <property type="entry name" value="HTH_GNTR"/>
    <property type="match status" value="1"/>
</dbReference>
<dbReference type="InterPro" id="IPR011711">
    <property type="entry name" value="GntR_C"/>
</dbReference>
<dbReference type="OrthoDB" id="9781630at2"/>
<dbReference type="PANTHER" id="PTHR43537:SF24">
    <property type="entry name" value="GLUCONATE OPERON TRANSCRIPTIONAL REPRESSOR"/>
    <property type="match status" value="1"/>
</dbReference>
<keyword evidence="1" id="KW-0805">Transcription regulation</keyword>
<keyword evidence="2 5" id="KW-0238">DNA-binding</keyword>
<dbReference type="InterPro" id="IPR000524">
    <property type="entry name" value="Tscrpt_reg_HTH_GntR"/>
</dbReference>
<evidence type="ECO:0000313" key="5">
    <source>
        <dbReference type="EMBL" id="SES06622.1"/>
    </source>
</evidence>
<gene>
    <name evidence="5" type="ORF">SAMN05444126_11372</name>
</gene>
<evidence type="ECO:0000256" key="1">
    <source>
        <dbReference type="ARBA" id="ARBA00023015"/>
    </source>
</evidence>
<dbReference type="InterPro" id="IPR036388">
    <property type="entry name" value="WH-like_DNA-bd_sf"/>
</dbReference>
<dbReference type="AlphaFoldDB" id="A0A1H9UBA5"/>
<dbReference type="GO" id="GO:0003677">
    <property type="term" value="F:DNA binding"/>
    <property type="evidence" value="ECO:0007669"/>
    <property type="project" value="UniProtKB-KW"/>
</dbReference>
<dbReference type="PRINTS" id="PR00035">
    <property type="entry name" value="HTHGNTR"/>
</dbReference>
<evidence type="ECO:0000256" key="2">
    <source>
        <dbReference type="ARBA" id="ARBA00023125"/>
    </source>
</evidence>
<dbReference type="Proteomes" id="UP000199318">
    <property type="component" value="Unassembled WGS sequence"/>
</dbReference>
<proteinExistence type="predicted"/>